<keyword evidence="1" id="KW-1015">Disulfide bond</keyword>
<evidence type="ECO:0000313" key="4">
    <source>
        <dbReference type="Proteomes" id="UP000085678"/>
    </source>
</evidence>
<protein>
    <submittedName>
        <fullName evidence="5">Uncharacterized protein LOC106157379</fullName>
    </submittedName>
</protein>
<accession>A0A1S3HQZ9</accession>
<keyword evidence="2" id="KW-0732">Signal</keyword>
<dbReference type="Proteomes" id="UP000085678">
    <property type="component" value="Unplaced"/>
</dbReference>
<dbReference type="InParanoid" id="A0A1S3HQZ9"/>
<evidence type="ECO:0000256" key="2">
    <source>
        <dbReference type="SAM" id="SignalP"/>
    </source>
</evidence>
<evidence type="ECO:0000313" key="5">
    <source>
        <dbReference type="RefSeq" id="XP_013388462.1"/>
    </source>
</evidence>
<dbReference type="InterPro" id="IPR007084">
    <property type="entry name" value="BRICHOS_dom"/>
</dbReference>
<organism evidence="4 5">
    <name type="scientific">Lingula anatina</name>
    <name type="common">Brachiopod</name>
    <name type="synonym">Lingula unguis</name>
    <dbReference type="NCBI Taxonomy" id="7574"/>
    <lineage>
        <taxon>Eukaryota</taxon>
        <taxon>Metazoa</taxon>
        <taxon>Spiralia</taxon>
        <taxon>Lophotrochozoa</taxon>
        <taxon>Brachiopoda</taxon>
        <taxon>Linguliformea</taxon>
        <taxon>Lingulata</taxon>
        <taxon>Lingulida</taxon>
        <taxon>Linguloidea</taxon>
        <taxon>Lingulidae</taxon>
        <taxon>Lingula</taxon>
    </lineage>
</organism>
<keyword evidence="4" id="KW-1185">Reference proteome</keyword>
<proteinExistence type="predicted"/>
<evidence type="ECO:0000259" key="3">
    <source>
        <dbReference type="PROSITE" id="PS50869"/>
    </source>
</evidence>
<dbReference type="Pfam" id="PF04089">
    <property type="entry name" value="BRICHOS"/>
    <property type="match status" value="1"/>
</dbReference>
<evidence type="ECO:0000256" key="1">
    <source>
        <dbReference type="ARBA" id="ARBA00023157"/>
    </source>
</evidence>
<feature type="signal peptide" evidence="2">
    <location>
        <begin position="1"/>
        <end position="17"/>
    </location>
</feature>
<feature type="chain" id="PRO_5010266355" evidence="2">
    <location>
        <begin position="18"/>
        <end position="181"/>
    </location>
</feature>
<sequence length="181" mass="20105">MMNTLIVIISCIYMARALPHPEKTMRVEKTKRDAGAIGLHHYNVHAHEMGTLVEEKVDVDEERGLVSYSIPQHNDIDESVFVYDFKNNLTLMIFAQAGKCYVAPLDDRESQDPKTTVAAFQSTGEQEKAVSGIETDSYVIDGGEVEADAVLPPDLVERCSGMSMSRVKPMLETFSFDSDGK</sequence>
<reference evidence="5" key="1">
    <citation type="submission" date="2025-08" db="UniProtKB">
        <authorList>
            <consortium name="RefSeq"/>
        </authorList>
    </citation>
    <scope>IDENTIFICATION</scope>
    <source>
        <tissue evidence="5">Gonads</tissue>
    </source>
</reference>
<dbReference type="AlphaFoldDB" id="A0A1S3HQZ9"/>
<dbReference type="RefSeq" id="XP_013388462.1">
    <property type="nucleotide sequence ID" value="XM_013533008.1"/>
</dbReference>
<dbReference type="PROSITE" id="PS50869">
    <property type="entry name" value="BRICHOS"/>
    <property type="match status" value="1"/>
</dbReference>
<dbReference type="KEGG" id="lak:106157379"/>
<name>A0A1S3HQZ9_LINAN</name>
<feature type="domain" description="BRICHOS" evidence="3">
    <location>
        <begin position="73"/>
        <end position="167"/>
    </location>
</feature>
<dbReference type="GeneID" id="106157379"/>
<gene>
    <name evidence="5" type="primary">LOC106157379</name>
</gene>